<dbReference type="AlphaFoldDB" id="A0A371CLS4"/>
<accession>A0A371CLS4</accession>
<evidence type="ECO:0000313" key="2">
    <source>
        <dbReference type="EMBL" id="RDX41232.1"/>
    </source>
</evidence>
<proteinExistence type="predicted"/>
<dbReference type="InterPro" id="IPR011009">
    <property type="entry name" value="Kinase-like_dom_sf"/>
</dbReference>
<evidence type="ECO:0000313" key="3">
    <source>
        <dbReference type="Proteomes" id="UP000256964"/>
    </source>
</evidence>
<dbReference type="GO" id="GO:0004672">
    <property type="term" value="F:protein kinase activity"/>
    <property type="evidence" value="ECO:0007669"/>
    <property type="project" value="InterPro"/>
</dbReference>
<dbReference type="InterPro" id="IPR000719">
    <property type="entry name" value="Prot_kinase_dom"/>
</dbReference>
<dbReference type="OrthoDB" id="2523927at2759"/>
<protein>
    <recommendedName>
        <fullName evidence="1">Protein kinase domain-containing protein</fullName>
    </recommendedName>
</protein>
<dbReference type="STRING" id="139420.A0A371CLS4"/>
<dbReference type="Proteomes" id="UP000256964">
    <property type="component" value="Unassembled WGS sequence"/>
</dbReference>
<dbReference type="EMBL" id="KZ857518">
    <property type="protein sequence ID" value="RDX41232.1"/>
    <property type="molecule type" value="Genomic_DNA"/>
</dbReference>
<gene>
    <name evidence="2" type="ORF">OH76DRAFT_1489624</name>
</gene>
<feature type="domain" description="Protein kinase" evidence="1">
    <location>
        <begin position="51"/>
        <end position="318"/>
    </location>
</feature>
<reference evidence="2 3" key="1">
    <citation type="journal article" date="2018" name="Biotechnol. Biofuels">
        <title>Integrative visual omics of the white-rot fungus Polyporus brumalis exposes the biotechnological potential of its oxidative enzymes for delignifying raw plant biomass.</title>
        <authorList>
            <person name="Miyauchi S."/>
            <person name="Rancon A."/>
            <person name="Drula E."/>
            <person name="Hage H."/>
            <person name="Chaduli D."/>
            <person name="Favel A."/>
            <person name="Grisel S."/>
            <person name="Henrissat B."/>
            <person name="Herpoel-Gimbert I."/>
            <person name="Ruiz-Duenas F.J."/>
            <person name="Chevret D."/>
            <person name="Hainaut M."/>
            <person name="Lin J."/>
            <person name="Wang M."/>
            <person name="Pangilinan J."/>
            <person name="Lipzen A."/>
            <person name="Lesage-Meessen L."/>
            <person name="Navarro D."/>
            <person name="Riley R."/>
            <person name="Grigoriev I.V."/>
            <person name="Zhou S."/>
            <person name="Raouche S."/>
            <person name="Rosso M.N."/>
        </authorList>
    </citation>
    <scope>NUCLEOTIDE SEQUENCE [LARGE SCALE GENOMIC DNA]</scope>
    <source>
        <strain evidence="2 3">BRFM 1820</strain>
    </source>
</reference>
<dbReference type="Gene3D" id="1.10.510.10">
    <property type="entry name" value="Transferase(Phosphotransferase) domain 1"/>
    <property type="match status" value="1"/>
</dbReference>
<dbReference type="SUPFAM" id="SSF56112">
    <property type="entry name" value="Protein kinase-like (PK-like)"/>
    <property type="match status" value="1"/>
</dbReference>
<name>A0A371CLS4_9APHY</name>
<keyword evidence="3" id="KW-1185">Reference proteome</keyword>
<evidence type="ECO:0000259" key="1">
    <source>
        <dbReference type="PROSITE" id="PS50011"/>
    </source>
</evidence>
<dbReference type="PROSITE" id="PS50011">
    <property type="entry name" value="PROTEIN_KINASE_DOM"/>
    <property type="match status" value="1"/>
</dbReference>
<organism evidence="2 3">
    <name type="scientific">Lentinus brumalis</name>
    <dbReference type="NCBI Taxonomy" id="2498619"/>
    <lineage>
        <taxon>Eukaryota</taxon>
        <taxon>Fungi</taxon>
        <taxon>Dikarya</taxon>
        <taxon>Basidiomycota</taxon>
        <taxon>Agaricomycotina</taxon>
        <taxon>Agaricomycetes</taxon>
        <taxon>Polyporales</taxon>
        <taxon>Polyporaceae</taxon>
        <taxon>Lentinus</taxon>
    </lineage>
</organism>
<sequence>MSVLSLPRSALYFFDARVQGHIELTPAIPGLWKLSSESWTEQGTDQIAYSMTALEFLHSGKHARVLKGKASYQSPTGDWKETGLLICKVAFGVTAVEKLRHEANIYSKHLSASEVCGDVPKFFGLYTGQTRRAEGETVLGMEVGLIVLEHCGEAIPAYDKVHVDTRLSIFYAIARLHVYGHICHNDLRPPNILMQSAGDKTKVKIIDFGSATKHAHCPRGDVELDLFTGMSAGPVVPCDELQLVCEETAIVPSFKYFGEVFSTDDIGSAQALADSALTPKYALSSDALMTAESVWGDFMEWIKEWEKHDPNLLRLKSD</sequence>
<dbReference type="GO" id="GO:0005524">
    <property type="term" value="F:ATP binding"/>
    <property type="evidence" value="ECO:0007669"/>
    <property type="project" value="InterPro"/>
</dbReference>